<reference evidence="1 2" key="1">
    <citation type="submission" date="2012-12" db="EMBL/GenBank/DDBJ databases">
        <title>The Genome Sequence of Bacillus cereus VD133.</title>
        <authorList>
            <consortium name="The Broad Institute Genome Sequencing Platform"/>
            <consortium name="The Broad Institute Genome Sequencing Center for Infectious Disease"/>
            <person name="Feldgarden M."/>
            <person name="Van der Auwera G.A."/>
            <person name="Mahillon J."/>
            <person name="Duprez V."/>
            <person name="Timmery S."/>
            <person name="Mattelet C."/>
            <person name="Dierick K."/>
            <person name="Sun M."/>
            <person name="Yu Z."/>
            <person name="Zhu L."/>
            <person name="Hu X."/>
            <person name="Shank E.B."/>
            <person name="Swiecicka I."/>
            <person name="Hansen B.M."/>
            <person name="Andrup L."/>
            <person name="Walker B."/>
            <person name="Young S.K."/>
            <person name="Zeng Q."/>
            <person name="Gargeya S."/>
            <person name="Fitzgerald M."/>
            <person name="Haas B."/>
            <person name="Abouelleil A."/>
            <person name="Alvarado L."/>
            <person name="Arachchi H.M."/>
            <person name="Berlin A.M."/>
            <person name="Chapman S.B."/>
            <person name="Dewar J."/>
            <person name="Goldberg J."/>
            <person name="Griggs A."/>
            <person name="Gujja S."/>
            <person name="Hansen M."/>
            <person name="Howarth C."/>
            <person name="Imamovic A."/>
            <person name="Larimer J."/>
            <person name="McCowan C."/>
            <person name="Murphy C."/>
            <person name="Neiman D."/>
            <person name="Pearson M."/>
            <person name="Priest M."/>
            <person name="Roberts A."/>
            <person name="Saif S."/>
            <person name="Shea T."/>
            <person name="Sisk P."/>
            <person name="Sykes S."/>
            <person name="Wortman J."/>
            <person name="Nusbaum C."/>
            <person name="Birren B."/>
        </authorList>
    </citation>
    <scope>NUCLEOTIDE SEQUENCE [LARGE SCALE GENOMIC DNA]</scope>
    <source>
        <strain evidence="1 2">VD133</strain>
    </source>
</reference>
<evidence type="ECO:0000313" key="2">
    <source>
        <dbReference type="Proteomes" id="UP000014018"/>
    </source>
</evidence>
<dbReference type="EMBL" id="AHFB01000165">
    <property type="protein sequence ID" value="EOO24491.1"/>
    <property type="molecule type" value="Genomic_DNA"/>
</dbReference>
<sequence>MFHYWKTLYNVIVIIKCRGYSNEKEYKKTFKRTLIGSAVLMGILVSGGNSASAETNNDVNEILKDSNGNPIVYGQDYYMEPYEHPGYRFGFVAIDGWRSLGLVNPLNNIYDNSIMFQK</sequence>
<gene>
    <name evidence="1" type="ORF">IIU_06713</name>
</gene>
<name>A0A9W5PJQ2_BACCE</name>
<protein>
    <submittedName>
        <fullName evidence="1">Uncharacterized protein</fullName>
    </submittedName>
</protein>
<evidence type="ECO:0000313" key="1">
    <source>
        <dbReference type="EMBL" id="EOO24491.1"/>
    </source>
</evidence>
<organism evidence="1 2">
    <name type="scientific">Bacillus cereus VD133</name>
    <dbReference type="NCBI Taxonomy" id="1053233"/>
    <lineage>
        <taxon>Bacteria</taxon>
        <taxon>Bacillati</taxon>
        <taxon>Bacillota</taxon>
        <taxon>Bacilli</taxon>
        <taxon>Bacillales</taxon>
        <taxon>Bacillaceae</taxon>
        <taxon>Bacillus</taxon>
        <taxon>Bacillus cereus group</taxon>
    </lineage>
</organism>
<dbReference type="Proteomes" id="UP000014018">
    <property type="component" value="Unassembled WGS sequence"/>
</dbReference>
<comment type="caution">
    <text evidence="1">The sequence shown here is derived from an EMBL/GenBank/DDBJ whole genome shotgun (WGS) entry which is preliminary data.</text>
</comment>
<dbReference type="RefSeq" id="WP_016110411.1">
    <property type="nucleotide sequence ID" value="NZ_KB976175.1"/>
</dbReference>
<proteinExistence type="predicted"/>
<accession>A0A9W5PJQ2</accession>
<dbReference type="AlphaFoldDB" id="A0A9W5PJQ2"/>